<dbReference type="Pfam" id="PF02894">
    <property type="entry name" value="GFO_IDH_MocA_C"/>
    <property type="match status" value="1"/>
</dbReference>
<reference evidence="3" key="1">
    <citation type="submission" date="2022-07" db="EMBL/GenBank/DDBJ databases">
        <title>Genome sequencing of Photobacterium atrarenae GJH2-4.</title>
        <authorList>
            <person name="Park S.-J."/>
        </authorList>
    </citation>
    <scope>NUCLEOTIDE SEQUENCE</scope>
    <source>
        <strain evidence="3">GJH2-4</strain>
    </source>
</reference>
<dbReference type="SUPFAM" id="SSF51735">
    <property type="entry name" value="NAD(P)-binding Rossmann-fold domains"/>
    <property type="match status" value="1"/>
</dbReference>
<dbReference type="SUPFAM" id="SSF55347">
    <property type="entry name" value="Glyceraldehyde-3-phosphate dehydrogenase-like, C-terminal domain"/>
    <property type="match status" value="1"/>
</dbReference>
<feature type="domain" description="Gfo/Idh/MocA-like oxidoreductase C-terminal" evidence="2">
    <location>
        <begin position="141"/>
        <end position="331"/>
    </location>
</feature>
<accession>A0ABY5GKJ3</accession>
<evidence type="ECO:0000259" key="1">
    <source>
        <dbReference type="Pfam" id="PF01408"/>
    </source>
</evidence>
<dbReference type="InterPro" id="IPR004104">
    <property type="entry name" value="Gfo/Idh/MocA-like_OxRdtase_C"/>
</dbReference>
<dbReference type="Proteomes" id="UP001057998">
    <property type="component" value="Chromosome 2"/>
</dbReference>
<evidence type="ECO:0000313" key="3">
    <source>
        <dbReference type="EMBL" id="UTV29639.1"/>
    </source>
</evidence>
<dbReference type="PANTHER" id="PTHR43377:SF2">
    <property type="entry name" value="BINDING ROSSMANN FOLD OXIDOREDUCTASE, PUTATIVE (AFU_ORTHOLOGUE AFUA_4G00560)-RELATED"/>
    <property type="match status" value="1"/>
</dbReference>
<dbReference type="RefSeq" id="WP_255390957.1">
    <property type="nucleotide sequence ID" value="NZ_CP101509.1"/>
</dbReference>
<dbReference type="Gene3D" id="3.30.360.10">
    <property type="entry name" value="Dihydrodipicolinate Reductase, domain 2"/>
    <property type="match status" value="1"/>
</dbReference>
<dbReference type="InterPro" id="IPR051450">
    <property type="entry name" value="Gfo/Idh/MocA_Oxidoreductases"/>
</dbReference>
<sequence>MDNQPVTVAVIGGGARGELYARYALEHPDKMKVVAVAEPRAKYRAALAHQHNLPADRVFESWEQIAVLGKIADAVLICTQDKMHTEPAITFAQQKYHMLLEKPMSPSAEECRKIVDAVDENGIIFGVCHVMRYTRYTTRLKQLLAENIIGDVVSMQHLEPVGWWHQAHSFVRGNWRNQEESTFMLLAKACHDLDWIRFIMGSPVSAVQSFGGLYHFKPENQPEGAAERCVDCQVETGCPYSAKKIYLESQHGGEYTRKIVTPEDGEQALLSALAEGPYGRCVYLCDNDVVDHQVVNFQFEDGRSASFTMTAFTEYADRKTRLFGTLGQIEGDGRYIKVFDFKTNRETVYDVEAIQDETTMTGHGGGTTT</sequence>
<dbReference type="InterPro" id="IPR000683">
    <property type="entry name" value="Gfo/Idh/MocA-like_OxRdtase_N"/>
</dbReference>
<dbReference type="Gene3D" id="3.40.50.720">
    <property type="entry name" value="NAD(P)-binding Rossmann-like Domain"/>
    <property type="match status" value="1"/>
</dbReference>
<evidence type="ECO:0000259" key="2">
    <source>
        <dbReference type="Pfam" id="PF02894"/>
    </source>
</evidence>
<proteinExistence type="predicted"/>
<organism evidence="3 4">
    <name type="scientific">Photobacterium atrarenae</name>
    <dbReference type="NCBI Taxonomy" id="865757"/>
    <lineage>
        <taxon>Bacteria</taxon>
        <taxon>Pseudomonadati</taxon>
        <taxon>Pseudomonadota</taxon>
        <taxon>Gammaproteobacteria</taxon>
        <taxon>Vibrionales</taxon>
        <taxon>Vibrionaceae</taxon>
        <taxon>Photobacterium</taxon>
    </lineage>
</organism>
<dbReference type="InterPro" id="IPR036291">
    <property type="entry name" value="NAD(P)-bd_dom_sf"/>
</dbReference>
<gene>
    <name evidence="3" type="ORF">NNL38_21750</name>
</gene>
<evidence type="ECO:0000313" key="4">
    <source>
        <dbReference type="Proteomes" id="UP001057998"/>
    </source>
</evidence>
<keyword evidence="4" id="KW-1185">Reference proteome</keyword>
<name>A0ABY5GKJ3_9GAMM</name>
<dbReference type="EMBL" id="CP101509">
    <property type="protein sequence ID" value="UTV29639.1"/>
    <property type="molecule type" value="Genomic_DNA"/>
</dbReference>
<protein>
    <submittedName>
        <fullName evidence="3">Gfo/Idh/MocA family oxidoreductase</fullName>
    </submittedName>
</protein>
<dbReference type="PANTHER" id="PTHR43377">
    <property type="entry name" value="BILIVERDIN REDUCTASE A"/>
    <property type="match status" value="1"/>
</dbReference>
<dbReference type="Pfam" id="PF01408">
    <property type="entry name" value="GFO_IDH_MocA"/>
    <property type="match status" value="1"/>
</dbReference>
<feature type="domain" description="Gfo/Idh/MocA-like oxidoreductase N-terminal" evidence="1">
    <location>
        <begin position="7"/>
        <end position="127"/>
    </location>
</feature>